<dbReference type="Proteomes" id="UP000304900">
    <property type="component" value="Unassembled WGS sequence"/>
</dbReference>
<evidence type="ECO:0000313" key="1">
    <source>
        <dbReference type="EMBL" id="TKT89464.1"/>
    </source>
</evidence>
<dbReference type="AlphaFoldDB" id="A0A4U6D5Y2"/>
<dbReference type="EMBL" id="SZVO01000012">
    <property type="protein sequence ID" value="TKT89464.1"/>
    <property type="molecule type" value="Genomic_DNA"/>
</dbReference>
<protein>
    <submittedName>
        <fullName evidence="1">Uncharacterized protein</fullName>
    </submittedName>
</protein>
<keyword evidence="2" id="KW-1185">Reference proteome</keyword>
<name>A0A4U6D5Y2_9BACT</name>
<proteinExistence type="predicted"/>
<sequence length="188" mass="20031">MAKRTIAYLKAAFGLLKKPKDTDFGDVFDSYVHKDDLETVNNSAIDLRINTFNTALRAETPGAIDTLGDVLKAFTGFPDTGNLKAMIDAASGTGITWDKVTGRPASVPVIWDEQTATFNWNAVGTGILPGTFAPAVSMKAYLSLPAGVRALVTDISVIPYTFTVPGDTRVTNKLASVTFAVTPKISLT</sequence>
<comment type="caution">
    <text evidence="1">The sequence shown here is derived from an EMBL/GenBank/DDBJ whole genome shotgun (WGS) entry which is preliminary data.</text>
</comment>
<gene>
    <name evidence="1" type="ORF">FDK13_24285</name>
</gene>
<evidence type="ECO:0000313" key="2">
    <source>
        <dbReference type="Proteomes" id="UP000304900"/>
    </source>
</evidence>
<reference evidence="1 2" key="1">
    <citation type="submission" date="2019-05" db="EMBL/GenBank/DDBJ databases">
        <title>Dyadobacter AR-3-8 sp. nov., isolated from arctic soil.</title>
        <authorList>
            <person name="Chaudhary D.K."/>
        </authorList>
    </citation>
    <scope>NUCLEOTIDE SEQUENCE [LARGE SCALE GENOMIC DNA]</scope>
    <source>
        <strain evidence="1 2">AR-3-8</strain>
    </source>
</reference>
<accession>A0A4U6D5Y2</accession>
<dbReference type="RefSeq" id="WP_170982905.1">
    <property type="nucleotide sequence ID" value="NZ_SZVO01000012.1"/>
</dbReference>
<organism evidence="1 2">
    <name type="scientific">Dyadobacter frigoris</name>
    <dbReference type="NCBI Taxonomy" id="2576211"/>
    <lineage>
        <taxon>Bacteria</taxon>
        <taxon>Pseudomonadati</taxon>
        <taxon>Bacteroidota</taxon>
        <taxon>Cytophagia</taxon>
        <taxon>Cytophagales</taxon>
        <taxon>Spirosomataceae</taxon>
        <taxon>Dyadobacter</taxon>
    </lineage>
</organism>